<organism evidence="1 2">
    <name type="scientific">Macrosiphum euphorbiae</name>
    <name type="common">potato aphid</name>
    <dbReference type="NCBI Taxonomy" id="13131"/>
    <lineage>
        <taxon>Eukaryota</taxon>
        <taxon>Metazoa</taxon>
        <taxon>Ecdysozoa</taxon>
        <taxon>Arthropoda</taxon>
        <taxon>Hexapoda</taxon>
        <taxon>Insecta</taxon>
        <taxon>Pterygota</taxon>
        <taxon>Neoptera</taxon>
        <taxon>Paraneoptera</taxon>
        <taxon>Hemiptera</taxon>
        <taxon>Sternorrhyncha</taxon>
        <taxon>Aphidomorpha</taxon>
        <taxon>Aphidoidea</taxon>
        <taxon>Aphididae</taxon>
        <taxon>Macrosiphini</taxon>
        <taxon>Macrosiphum</taxon>
    </lineage>
</organism>
<dbReference type="Proteomes" id="UP001160148">
    <property type="component" value="Unassembled WGS sequence"/>
</dbReference>
<keyword evidence="2" id="KW-1185">Reference proteome</keyword>
<reference evidence="1 2" key="1">
    <citation type="submission" date="2023-01" db="EMBL/GenBank/DDBJ databases">
        <authorList>
            <person name="Whitehead M."/>
        </authorList>
    </citation>
    <scope>NUCLEOTIDE SEQUENCE [LARGE SCALE GENOMIC DNA]</scope>
</reference>
<evidence type="ECO:0000313" key="1">
    <source>
        <dbReference type="EMBL" id="CAI6363157.1"/>
    </source>
</evidence>
<accession>A0AAV0X4V0</accession>
<dbReference type="EMBL" id="CARXXK010000003">
    <property type="protein sequence ID" value="CAI6363157.1"/>
    <property type="molecule type" value="Genomic_DNA"/>
</dbReference>
<dbReference type="AlphaFoldDB" id="A0AAV0X4V0"/>
<name>A0AAV0X4V0_9HEMI</name>
<comment type="caution">
    <text evidence="1">The sequence shown here is derived from an EMBL/GenBank/DDBJ whole genome shotgun (WGS) entry which is preliminary data.</text>
</comment>
<evidence type="ECO:0000313" key="2">
    <source>
        <dbReference type="Proteomes" id="UP001160148"/>
    </source>
</evidence>
<proteinExistence type="predicted"/>
<gene>
    <name evidence="1" type="ORF">MEUPH1_LOCUS18147</name>
</gene>
<sequence>MPRKRKSNLSQSSNKARTMKIARFNETFPQAKLRRLEHLERETPEQSQVNYMASQRATETVEDRLI</sequence>
<protein>
    <submittedName>
        <fullName evidence="1">Uncharacterized protein</fullName>
    </submittedName>
</protein>